<comment type="caution">
    <text evidence="2">The sequence shown here is derived from an EMBL/GenBank/DDBJ whole genome shotgun (WGS) entry which is preliminary data.</text>
</comment>
<proteinExistence type="predicted"/>
<sequence length="236" mass="26437">MLSYTPSEYVSAESRRREENIWATLPPFSTIKPEQLKTPEATQEDIANVKSQSSDQLPNRGLIPIHRSKILPAANINTITRDPNNPHHPARWMKDAVLIKSIWQRNHYYWMPLRNPLPKETSDPNNPKISFTVMTSESEATGATQFENQRPGNPVQNKANLSSDSAMTYNPPGSSQNRGSFPATHPKNDTSSTLFSSTVPSSSFNPPESRNKRTMNSAEQEGRSLKKYSGAFPRAN</sequence>
<evidence type="ECO:0000313" key="3">
    <source>
        <dbReference type="Proteomes" id="UP001595075"/>
    </source>
</evidence>
<feature type="compositionally biased region" description="Low complexity" evidence="1">
    <location>
        <begin position="190"/>
        <end position="203"/>
    </location>
</feature>
<feature type="compositionally biased region" description="Polar residues" evidence="1">
    <location>
        <begin position="138"/>
        <end position="179"/>
    </location>
</feature>
<protein>
    <submittedName>
        <fullName evidence="2">Uncharacterized protein</fullName>
    </submittedName>
</protein>
<organism evidence="2 3">
    <name type="scientific">Oculimacula yallundae</name>
    <dbReference type="NCBI Taxonomy" id="86028"/>
    <lineage>
        <taxon>Eukaryota</taxon>
        <taxon>Fungi</taxon>
        <taxon>Dikarya</taxon>
        <taxon>Ascomycota</taxon>
        <taxon>Pezizomycotina</taxon>
        <taxon>Leotiomycetes</taxon>
        <taxon>Helotiales</taxon>
        <taxon>Ploettnerulaceae</taxon>
        <taxon>Oculimacula</taxon>
    </lineage>
</organism>
<evidence type="ECO:0000313" key="2">
    <source>
        <dbReference type="EMBL" id="KAL2061834.1"/>
    </source>
</evidence>
<feature type="region of interest" description="Disordered" evidence="1">
    <location>
        <begin position="138"/>
        <end position="236"/>
    </location>
</feature>
<gene>
    <name evidence="2" type="ORF">VTL71DRAFT_7212</name>
</gene>
<feature type="compositionally biased region" description="Polar residues" evidence="1">
    <location>
        <begin position="204"/>
        <end position="219"/>
    </location>
</feature>
<keyword evidence="3" id="KW-1185">Reference proteome</keyword>
<name>A0ABR4BXQ4_9HELO</name>
<accession>A0ABR4BXQ4</accession>
<dbReference type="EMBL" id="JAZHXI010000018">
    <property type="protein sequence ID" value="KAL2061834.1"/>
    <property type="molecule type" value="Genomic_DNA"/>
</dbReference>
<dbReference type="Proteomes" id="UP001595075">
    <property type="component" value="Unassembled WGS sequence"/>
</dbReference>
<reference evidence="2 3" key="1">
    <citation type="journal article" date="2024" name="Commun. Biol.">
        <title>Comparative genomic analysis of thermophilic fungi reveals convergent evolutionary adaptations and gene losses.</title>
        <authorList>
            <person name="Steindorff A.S."/>
            <person name="Aguilar-Pontes M.V."/>
            <person name="Robinson A.J."/>
            <person name="Andreopoulos B."/>
            <person name="LaButti K."/>
            <person name="Kuo A."/>
            <person name="Mondo S."/>
            <person name="Riley R."/>
            <person name="Otillar R."/>
            <person name="Haridas S."/>
            <person name="Lipzen A."/>
            <person name="Grimwood J."/>
            <person name="Schmutz J."/>
            <person name="Clum A."/>
            <person name="Reid I.D."/>
            <person name="Moisan M.C."/>
            <person name="Butler G."/>
            <person name="Nguyen T.T.M."/>
            <person name="Dewar K."/>
            <person name="Conant G."/>
            <person name="Drula E."/>
            <person name="Henrissat B."/>
            <person name="Hansel C."/>
            <person name="Singer S."/>
            <person name="Hutchinson M.I."/>
            <person name="de Vries R.P."/>
            <person name="Natvig D.O."/>
            <person name="Powell A.J."/>
            <person name="Tsang A."/>
            <person name="Grigoriev I.V."/>
        </authorList>
    </citation>
    <scope>NUCLEOTIDE SEQUENCE [LARGE SCALE GENOMIC DNA]</scope>
    <source>
        <strain evidence="2 3">CBS 494.80</strain>
    </source>
</reference>
<evidence type="ECO:0000256" key="1">
    <source>
        <dbReference type="SAM" id="MobiDB-lite"/>
    </source>
</evidence>